<protein>
    <submittedName>
        <fullName evidence="1">Uncharacterized protein</fullName>
    </submittedName>
</protein>
<gene>
    <name evidence="1" type="ORF">SORBI_3006G246350</name>
</gene>
<dbReference type="EMBL" id="CM000765">
    <property type="protein sequence ID" value="KXG27228.2"/>
    <property type="molecule type" value="Genomic_DNA"/>
</dbReference>
<reference evidence="1 2" key="1">
    <citation type="journal article" date="2009" name="Nature">
        <title>The Sorghum bicolor genome and the diversification of grasses.</title>
        <authorList>
            <person name="Paterson A.H."/>
            <person name="Bowers J.E."/>
            <person name="Bruggmann R."/>
            <person name="Dubchak I."/>
            <person name="Grimwood J."/>
            <person name="Gundlach H."/>
            <person name="Haberer G."/>
            <person name="Hellsten U."/>
            <person name="Mitros T."/>
            <person name="Poliakov A."/>
            <person name="Schmutz J."/>
            <person name="Spannagl M."/>
            <person name="Tang H."/>
            <person name="Wang X."/>
            <person name="Wicker T."/>
            <person name="Bharti A.K."/>
            <person name="Chapman J."/>
            <person name="Feltus F.A."/>
            <person name="Gowik U."/>
            <person name="Grigoriev I.V."/>
            <person name="Lyons E."/>
            <person name="Maher C.A."/>
            <person name="Martis M."/>
            <person name="Narechania A."/>
            <person name="Otillar R.P."/>
            <person name="Penning B.W."/>
            <person name="Salamov A.A."/>
            <person name="Wang Y."/>
            <person name="Zhang L."/>
            <person name="Carpita N.C."/>
            <person name="Freeling M."/>
            <person name="Gingle A.R."/>
            <person name="Hash C.T."/>
            <person name="Keller B."/>
            <person name="Klein P."/>
            <person name="Kresovich S."/>
            <person name="McCann M.C."/>
            <person name="Ming R."/>
            <person name="Peterson D.G."/>
            <person name="Mehboob-ur-Rahman"/>
            <person name="Ware D."/>
            <person name="Westhoff P."/>
            <person name="Mayer K.F."/>
            <person name="Messing J."/>
            <person name="Rokhsar D.S."/>
        </authorList>
    </citation>
    <scope>NUCLEOTIDE SEQUENCE [LARGE SCALE GENOMIC DNA]</scope>
    <source>
        <strain evidence="2">cv. BTx623</strain>
    </source>
</reference>
<dbReference type="AlphaFoldDB" id="A0A1B6PNI5"/>
<accession>A0A1B6PNI5</accession>
<organism evidence="1 2">
    <name type="scientific">Sorghum bicolor</name>
    <name type="common">Sorghum</name>
    <name type="synonym">Sorghum vulgare</name>
    <dbReference type="NCBI Taxonomy" id="4558"/>
    <lineage>
        <taxon>Eukaryota</taxon>
        <taxon>Viridiplantae</taxon>
        <taxon>Streptophyta</taxon>
        <taxon>Embryophyta</taxon>
        <taxon>Tracheophyta</taxon>
        <taxon>Spermatophyta</taxon>
        <taxon>Magnoliopsida</taxon>
        <taxon>Liliopsida</taxon>
        <taxon>Poales</taxon>
        <taxon>Poaceae</taxon>
        <taxon>PACMAD clade</taxon>
        <taxon>Panicoideae</taxon>
        <taxon>Andropogonodae</taxon>
        <taxon>Andropogoneae</taxon>
        <taxon>Sorghinae</taxon>
        <taxon>Sorghum</taxon>
    </lineage>
</organism>
<evidence type="ECO:0000313" key="1">
    <source>
        <dbReference type="EMBL" id="KXG27228.2"/>
    </source>
</evidence>
<dbReference type="Proteomes" id="UP000000768">
    <property type="component" value="Chromosome 6"/>
</dbReference>
<dbReference type="InParanoid" id="A0A1B6PNI5"/>
<proteinExistence type="predicted"/>
<evidence type="ECO:0000313" key="2">
    <source>
        <dbReference type="Proteomes" id="UP000000768"/>
    </source>
</evidence>
<keyword evidence="2" id="KW-1185">Reference proteome</keyword>
<sequence>MLWAIVKNCMFSWTEGVHNITSSFSWTEGVCKTLTTLFVLDYCSNHSEIKSSTFTN</sequence>
<name>A0A1B6PNI5_SORBI</name>
<reference evidence="2" key="2">
    <citation type="journal article" date="2018" name="Plant J.">
        <title>The Sorghum bicolor reference genome: improved assembly, gene annotations, a transcriptome atlas, and signatures of genome organization.</title>
        <authorList>
            <person name="McCormick R.F."/>
            <person name="Truong S.K."/>
            <person name="Sreedasyam A."/>
            <person name="Jenkins J."/>
            <person name="Shu S."/>
            <person name="Sims D."/>
            <person name="Kennedy M."/>
            <person name="Amirebrahimi M."/>
            <person name="Weers B.D."/>
            <person name="McKinley B."/>
            <person name="Mattison A."/>
            <person name="Morishige D.T."/>
            <person name="Grimwood J."/>
            <person name="Schmutz J."/>
            <person name="Mullet J.E."/>
        </authorList>
    </citation>
    <scope>NUCLEOTIDE SEQUENCE [LARGE SCALE GENOMIC DNA]</scope>
    <source>
        <strain evidence="2">cv. BTx623</strain>
    </source>
</reference>
<dbReference type="Gramene" id="KXG27228">
    <property type="protein sequence ID" value="KXG27228"/>
    <property type="gene ID" value="SORBI_3006G246350"/>
</dbReference>